<dbReference type="Proteomes" id="UP001500124">
    <property type="component" value="Unassembled WGS sequence"/>
</dbReference>
<gene>
    <name evidence="1" type="ORF">GCM10023336_55440</name>
</gene>
<keyword evidence="2" id="KW-1185">Reference proteome</keyword>
<dbReference type="EMBL" id="BAABKC010000087">
    <property type="protein sequence ID" value="GAA5070364.1"/>
    <property type="molecule type" value="Genomic_DNA"/>
</dbReference>
<organism evidence="1 2">
    <name type="scientific">Streptomyces similanensis</name>
    <dbReference type="NCBI Taxonomy" id="1274988"/>
    <lineage>
        <taxon>Bacteria</taxon>
        <taxon>Bacillati</taxon>
        <taxon>Actinomycetota</taxon>
        <taxon>Actinomycetes</taxon>
        <taxon>Kitasatosporales</taxon>
        <taxon>Streptomycetaceae</taxon>
        <taxon>Streptomyces</taxon>
    </lineage>
</organism>
<protein>
    <recommendedName>
        <fullName evidence="3">Toxin-antitoxin system HicB family antitoxin</fullName>
    </recommendedName>
</protein>
<accession>A0ABP9L786</accession>
<name>A0ABP9L786_9ACTN</name>
<evidence type="ECO:0000313" key="2">
    <source>
        <dbReference type="Proteomes" id="UP001500124"/>
    </source>
</evidence>
<comment type="caution">
    <text evidence="1">The sequence shown here is derived from an EMBL/GenBank/DDBJ whole genome shotgun (WGS) entry which is preliminary data.</text>
</comment>
<proteinExistence type="predicted"/>
<dbReference type="RefSeq" id="WP_345670781.1">
    <property type="nucleotide sequence ID" value="NZ_BAABKC010000087.1"/>
</dbReference>
<sequence>MTTRNSTRERTSITLPPDLMRRAKLAGGDNLSAYVEIALREKLLSDAMREVARLHAMDPMDDVLDAAEADTEAAA</sequence>
<evidence type="ECO:0008006" key="3">
    <source>
        <dbReference type="Google" id="ProtNLM"/>
    </source>
</evidence>
<reference evidence="2" key="1">
    <citation type="journal article" date="2019" name="Int. J. Syst. Evol. Microbiol.">
        <title>The Global Catalogue of Microorganisms (GCM) 10K type strain sequencing project: providing services to taxonomists for standard genome sequencing and annotation.</title>
        <authorList>
            <consortium name="The Broad Institute Genomics Platform"/>
            <consortium name="The Broad Institute Genome Sequencing Center for Infectious Disease"/>
            <person name="Wu L."/>
            <person name="Ma J."/>
        </authorList>
    </citation>
    <scope>NUCLEOTIDE SEQUENCE [LARGE SCALE GENOMIC DNA]</scope>
    <source>
        <strain evidence="2">JCM 18410</strain>
    </source>
</reference>
<evidence type="ECO:0000313" key="1">
    <source>
        <dbReference type="EMBL" id="GAA5070364.1"/>
    </source>
</evidence>